<dbReference type="EMBL" id="MNCJ02000325">
    <property type="protein sequence ID" value="KAF5786342.1"/>
    <property type="molecule type" value="Genomic_DNA"/>
</dbReference>
<protein>
    <submittedName>
        <fullName evidence="2">Uncharacterized protein</fullName>
    </submittedName>
</protein>
<dbReference type="Proteomes" id="UP000215914">
    <property type="component" value="Chromosome 10"/>
</dbReference>
<dbReference type="AlphaFoldDB" id="A0A251TMM7"/>
<gene>
    <name evidence="2" type="ORF">HannXRQ_Chr10g0296551</name>
    <name evidence="1" type="ORF">HanXRQr2_Chr10g0439741</name>
</gene>
<dbReference type="EMBL" id="CM007899">
    <property type="protein sequence ID" value="OTG11241.1"/>
    <property type="molecule type" value="Genomic_DNA"/>
</dbReference>
<reference evidence="1" key="3">
    <citation type="submission" date="2020-06" db="EMBL/GenBank/DDBJ databases">
        <title>Helianthus annuus Genome sequencing and assembly Release 2.</title>
        <authorList>
            <person name="Gouzy J."/>
            <person name="Langlade N."/>
            <person name="Munos S."/>
        </authorList>
    </citation>
    <scope>NUCLEOTIDE SEQUENCE</scope>
    <source>
        <tissue evidence="1">Leaves</tissue>
    </source>
</reference>
<name>A0A251TMM7_HELAN</name>
<evidence type="ECO:0000313" key="1">
    <source>
        <dbReference type="EMBL" id="KAF5786342.1"/>
    </source>
</evidence>
<evidence type="ECO:0000313" key="3">
    <source>
        <dbReference type="Proteomes" id="UP000215914"/>
    </source>
</evidence>
<dbReference type="InParanoid" id="A0A251TMM7"/>
<accession>A0A251TMM7</accession>
<evidence type="ECO:0000313" key="2">
    <source>
        <dbReference type="EMBL" id="OTG11241.1"/>
    </source>
</evidence>
<dbReference type="Gramene" id="mRNA:HanXRQr2_Chr10g0439741">
    <property type="protein sequence ID" value="mRNA:HanXRQr2_Chr10g0439741"/>
    <property type="gene ID" value="HanXRQr2_Chr10g0439741"/>
</dbReference>
<organism evidence="2 3">
    <name type="scientific">Helianthus annuus</name>
    <name type="common">Common sunflower</name>
    <dbReference type="NCBI Taxonomy" id="4232"/>
    <lineage>
        <taxon>Eukaryota</taxon>
        <taxon>Viridiplantae</taxon>
        <taxon>Streptophyta</taxon>
        <taxon>Embryophyta</taxon>
        <taxon>Tracheophyta</taxon>
        <taxon>Spermatophyta</taxon>
        <taxon>Magnoliopsida</taxon>
        <taxon>eudicotyledons</taxon>
        <taxon>Gunneridae</taxon>
        <taxon>Pentapetalae</taxon>
        <taxon>asterids</taxon>
        <taxon>campanulids</taxon>
        <taxon>Asterales</taxon>
        <taxon>Asteraceae</taxon>
        <taxon>Asteroideae</taxon>
        <taxon>Heliantheae alliance</taxon>
        <taxon>Heliantheae</taxon>
        <taxon>Helianthus</taxon>
    </lineage>
</organism>
<reference evidence="2" key="2">
    <citation type="submission" date="2017-02" db="EMBL/GenBank/DDBJ databases">
        <title>Sunflower complete genome.</title>
        <authorList>
            <person name="Langlade N."/>
            <person name="Munos S."/>
        </authorList>
    </citation>
    <scope>NUCLEOTIDE SEQUENCE [LARGE SCALE GENOMIC DNA]</scope>
    <source>
        <tissue evidence="2">Leaves</tissue>
    </source>
</reference>
<sequence length="64" mass="7286">MKNHHQNRLCVCVSAVFSTDPPYFGVVCRCCCSFSHDFSFYIRRNAQARRTGLGRSLGARSKKD</sequence>
<reference evidence="1 3" key="1">
    <citation type="journal article" date="2017" name="Nature">
        <title>The sunflower genome provides insights into oil metabolism, flowering and Asterid evolution.</title>
        <authorList>
            <person name="Badouin H."/>
            <person name="Gouzy J."/>
            <person name="Grassa C.J."/>
            <person name="Murat F."/>
            <person name="Staton S.E."/>
            <person name="Cottret L."/>
            <person name="Lelandais-Briere C."/>
            <person name="Owens G.L."/>
            <person name="Carrere S."/>
            <person name="Mayjonade B."/>
            <person name="Legrand L."/>
            <person name="Gill N."/>
            <person name="Kane N.C."/>
            <person name="Bowers J.E."/>
            <person name="Hubner S."/>
            <person name="Bellec A."/>
            <person name="Berard A."/>
            <person name="Berges H."/>
            <person name="Blanchet N."/>
            <person name="Boniface M.C."/>
            <person name="Brunel D."/>
            <person name="Catrice O."/>
            <person name="Chaidir N."/>
            <person name="Claudel C."/>
            <person name="Donnadieu C."/>
            <person name="Faraut T."/>
            <person name="Fievet G."/>
            <person name="Helmstetter N."/>
            <person name="King M."/>
            <person name="Knapp S.J."/>
            <person name="Lai Z."/>
            <person name="Le Paslier M.C."/>
            <person name="Lippi Y."/>
            <person name="Lorenzon L."/>
            <person name="Mandel J.R."/>
            <person name="Marage G."/>
            <person name="Marchand G."/>
            <person name="Marquand E."/>
            <person name="Bret-Mestries E."/>
            <person name="Morien E."/>
            <person name="Nambeesan S."/>
            <person name="Nguyen T."/>
            <person name="Pegot-Espagnet P."/>
            <person name="Pouilly N."/>
            <person name="Raftis F."/>
            <person name="Sallet E."/>
            <person name="Schiex T."/>
            <person name="Thomas J."/>
            <person name="Vandecasteele C."/>
            <person name="Vares D."/>
            <person name="Vear F."/>
            <person name="Vautrin S."/>
            <person name="Crespi M."/>
            <person name="Mangin B."/>
            <person name="Burke J.M."/>
            <person name="Salse J."/>
            <person name="Munos S."/>
            <person name="Vincourt P."/>
            <person name="Rieseberg L.H."/>
            <person name="Langlade N.B."/>
        </authorList>
    </citation>
    <scope>NUCLEOTIDE SEQUENCE [LARGE SCALE GENOMIC DNA]</scope>
    <source>
        <strain evidence="3">cv. SF193</strain>
        <tissue evidence="1">Leaves</tissue>
    </source>
</reference>
<proteinExistence type="predicted"/>
<keyword evidence="3" id="KW-1185">Reference proteome</keyword>